<evidence type="ECO:0000313" key="2">
    <source>
        <dbReference type="Proteomes" id="UP000260943"/>
    </source>
</evidence>
<dbReference type="RefSeq" id="WP_117680319.1">
    <property type="nucleotide sequence ID" value="NZ_QSRJ01000016.1"/>
</dbReference>
<evidence type="ECO:0008006" key="3">
    <source>
        <dbReference type="Google" id="ProtNLM"/>
    </source>
</evidence>
<reference evidence="1 2" key="1">
    <citation type="submission" date="2018-08" db="EMBL/GenBank/DDBJ databases">
        <title>A genome reference for cultivated species of the human gut microbiota.</title>
        <authorList>
            <person name="Zou Y."/>
            <person name="Xue W."/>
            <person name="Luo G."/>
        </authorList>
    </citation>
    <scope>NUCLEOTIDE SEQUENCE [LARGE SCALE GENOMIC DNA]</scope>
    <source>
        <strain evidence="1 2">TF08-14</strain>
    </source>
</reference>
<dbReference type="EMBL" id="QSRJ01000016">
    <property type="protein sequence ID" value="RGL07468.1"/>
    <property type="molecule type" value="Genomic_DNA"/>
</dbReference>
<organism evidence="1 2">
    <name type="scientific">Collinsella tanakaei</name>
    <dbReference type="NCBI Taxonomy" id="626935"/>
    <lineage>
        <taxon>Bacteria</taxon>
        <taxon>Bacillati</taxon>
        <taxon>Actinomycetota</taxon>
        <taxon>Coriobacteriia</taxon>
        <taxon>Coriobacteriales</taxon>
        <taxon>Coriobacteriaceae</taxon>
        <taxon>Collinsella</taxon>
    </lineage>
</organism>
<gene>
    <name evidence="1" type="ORF">DXC81_10365</name>
</gene>
<sequence>MGLLNGEYKGFSRRRFALGSVATAGAVAAATGLSACGGDEDKKKSTGEPQEIDDESIVSVLDDYKAQDFGLAAAQTWTLPLGTVLFHCEGSWAAAMLTPESALHPNTLGVLSLASGALTTVREDAINGRLYTFFDVRCGSSAFAWVEIDYNTRDWKLYGQGFSEGTLTGEPAELDSGNADWEPPMFTVTGDSVIWQKMPLASGSKSSSASHCLRWHVGDKEGSEIWESIGRFATHPRVSDNILTIVPRVLNEEGTYYGMTAIELDDDKHKQMDQLVLPASIRPFDAVYTGEQFVFSIEASYNYGGSLGNMGTYIGREGEPYVYFSREPAAWTSFNGSRFYIKTQSAHYIVDTAENTYDAISSPDHSLSFGDYPASEGHTTQFLVYSTVRDTQGIPQSVTARLFAI</sequence>
<proteinExistence type="predicted"/>
<dbReference type="AlphaFoldDB" id="A0A3E4QP84"/>
<protein>
    <recommendedName>
        <fullName evidence="3">Tat pathway signal protein</fullName>
    </recommendedName>
</protein>
<evidence type="ECO:0000313" key="1">
    <source>
        <dbReference type="EMBL" id="RGL07468.1"/>
    </source>
</evidence>
<dbReference type="Proteomes" id="UP000260943">
    <property type="component" value="Unassembled WGS sequence"/>
</dbReference>
<accession>A0A3E4QP84</accession>
<name>A0A3E4QP84_9ACTN</name>
<comment type="caution">
    <text evidence="1">The sequence shown here is derived from an EMBL/GenBank/DDBJ whole genome shotgun (WGS) entry which is preliminary data.</text>
</comment>